<comment type="caution">
    <text evidence="2">The sequence shown here is derived from an EMBL/GenBank/DDBJ whole genome shotgun (WGS) entry which is preliminary data.</text>
</comment>
<evidence type="ECO:0000313" key="2">
    <source>
        <dbReference type="EMBL" id="KKB65256.1"/>
    </source>
</evidence>
<feature type="region of interest" description="Disordered" evidence="1">
    <location>
        <begin position="212"/>
        <end position="256"/>
    </location>
</feature>
<dbReference type="EMBL" id="LAQU01000001">
    <property type="protein sequence ID" value="KKB65256.1"/>
    <property type="molecule type" value="Genomic_DNA"/>
</dbReference>
<evidence type="ECO:0000313" key="3">
    <source>
        <dbReference type="Proteomes" id="UP000033618"/>
    </source>
</evidence>
<evidence type="ECO:0000256" key="1">
    <source>
        <dbReference type="SAM" id="MobiDB-lite"/>
    </source>
</evidence>
<accession>A0A0F5K554</accession>
<dbReference type="RefSeq" id="WP_046151895.1">
    <property type="nucleotide sequence ID" value="NZ_CADFGU010000001.1"/>
</dbReference>
<name>A0A0F5K554_9BURK</name>
<keyword evidence="3" id="KW-1185">Reference proteome</keyword>
<reference evidence="2 3" key="1">
    <citation type="submission" date="2015-03" db="EMBL/GenBank/DDBJ databases">
        <title>Draft Genome Sequence of Burkholderia andropogonis type strain ICMP2807, isolated from Sorghum bicolor.</title>
        <authorList>
            <person name="Lopes-Santos L."/>
            <person name="Castro D.B."/>
            <person name="Ottoboni L.M."/>
            <person name="Park D."/>
            <person name="Weirc B.S."/>
            <person name="Destefano S.A."/>
        </authorList>
    </citation>
    <scope>NUCLEOTIDE SEQUENCE [LARGE SCALE GENOMIC DNA]</scope>
    <source>
        <strain evidence="2 3">ICMP2807</strain>
    </source>
</reference>
<protein>
    <submittedName>
        <fullName evidence="2">Uncharacterized protein</fullName>
    </submittedName>
</protein>
<sequence>MDATLPGFGTIISAATEIAASSALHASDRLNGVCSFVTWGYLSKETLDAHAPAHLHAVVTQSGMLGQSAAFVGPYLQTALTELSGELGWAFVRQESFPGLVADQIRVAGGDGYLGRALGWTAKSVLSSNLMQGWARDATCSPPAVIAASLTTLAMSAPDRSLSMTDMLSLQNTVNPLASLGSDAPLRVSAPALPDIPSRWASNPSEYLLTPAREDKSLCDLPAQPSIVSDTSESRPAMSDTPEGEPAALLDKISVG</sequence>
<dbReference type="PATRIC" id="fig|28092.6.peg.250"/>
<dbReference type="Proteomes" id="UP000033618">
    <property type="component" value="Unassembled WGS sequence"/>
</dbReference>
<dbReference type="AlphaFoldDB" id="A0A0F5K554"/>
<gene>
    <name evidence="2" type="ORF">WM40_01135</name>
</gene>
<organism evidence="2 3">
    <name type="scientific">Robbsia andropogonis</name>
    <dbReference type="NCBI Taxonomy" id="28092"/>
    <lineage>
        <taxon>Bacteria</taxon>
        <taxon>Pseudomonadati</taxon>
        <taxon>Pseudomonadota</taxon>
        <taxon>Betaproteobacteria</taxon>
        <taxon>Burkholderiales</taxon>
        <taxon>Burkholderiaceae</taxon>
        <taxon>Robbsia</taxon>
    </lineage>
</organism>
<proteinExistence type="predicted"/>